<dbReference type="RefSeq" id="WP_169626006.1">
    <property type="nucleotide sequence ID" value="NZ_JABBNT010000004.1"/>
</dbReference>
<dbReference type="Pfam" id="PF00174">
    <property type="entry name" value="Oxidored_molyb"/>
    <property type="match status" value="1"/>
</dbReference>
<sequence>MTFFRSLAAVACLTVVAVIGQGTPTLAGELPMPTGRAILTVSGTIEHSNNAGQAMFDLDMLKSIAPTTITTNTPWTEGNVTFQGVPITALLHAVGAKGKTLTITALNDYAATTEASLLTDAHAILAYEMNGERLSIRDKGPLWVIFPFNTDEALRTETYWSVSVWQVKSITIE</sequence>
<evidence type="ECO:0000256" key="1">
    <source>
        <dbReference type="SAM" id="SignalP"/>
    </source>
</evidence>
<name>A0A7Y0E1V8_9PROT</name>
<dbReference type="InterPro" id="IPR000572">
    <property type="entry name" value="OxRdtase_Mopterin-bd_dom"/>
</dbReference>
<evidence type="ECO:0000313" key="3">
    <source>
        <dbReference type="EMBL" id="NMM45618.1"/>
    </source>
</evidence>
<comment type="caution">
    <text evidence="3">The sequence shown here is derived from an EMBL/GenBank/DDBJ whole genome shotgun (WGS) entry which is preliminary data.</text>
</comment>
<feature type="signal peptide" evidence="1">
    <location>
        <begin position="1"/>
        <end position="27"/>
    </location>
</feature>
<keyword evidence="1" id="KW-0732">Signal</keyword>
<reference evidence="3 4" key="1">
    <citation type="submission" date="2020-04" db="EMBL/GenBank/DDBJ databases">
        <title>Rhodospirillaceae bacterium KN72 isolated from deep sea.</title>
        <authorList>
            <person name="Zhang D.-C."/>
        </authorList>
    </citation>
    <scope>NUCLEOTIDE SEQUENCE [LARGE SCALE GENOMIC DNA]</scope>
    <source>
        <strain evidence="3 4">KN72</strain>
    </source>
</reference>
<feature type="chain" id="PRO_5030865755" evidence="1">
    <location>
        <begin position="28"/>
        <end position="173"/>
    </location>
</feature>
<dbReference type="SUPFAM" id="SSF56524">
    <property type="entry name" value="Oxidoreductase molybdopterin-binding domain"/>
    <property type="match status" value="1"/>
</dbReference>
<dbReference type="AlphaFoldDB" id="A0A7Y0E1V8"/>
<dbReference type="Proteomes" id="UP000539372">
    <property type="component" value="Unassembled WGS sequence"/>
</dbReference>
<evidence type="ECO:0000259" key="2">
    <source>
        <dbReference type="Pfam" id="PF00174"/>
    </source>
</evidence>
<proteinExistence type="predicted"/>
<protein>
    <submittedName>
        <fullName evidence="3">Molybdopterin-dependent oxidoreductase</fullName>
    </submittedName>
</protein>
<dbReference type="EMBL" id="JABBNT010000004">
    <property type="protein sequence ID" value="NMM45618.1"/>
    <property type="molecule type" value="Genomic_DNA"/>
</dbReference>
<dbReference type="Gene3D" id="3.90.420.10">
    <property type="entry name" value="Oxidoreductase, molybdopterin-binding domain"/>
    <property type="match status" value="1"/>
</dbReference>
<keyword evidence="4" id="KW-1185">Reference proteome</keyword>
<accession>A0A7Y0E1V8</accession>
<dbReference type="InterPro" id="IPR036374">
    <property type="entry name" value="OxRdtase_Mopterin-bd_sf"/>
</dbReference>
<feature type="domain" description="Oxidoreductase molybdopterin-binding" evidence="2">
    <location>
        <begin position="70"/>
        <end position="147"/>
    </location>
</feature>
<organism evidence="3 4">
    <name type="scientific">Pacificispira spongiicola</name>
    <dbReference type="NCBI Taxonomy" id="2729598"/>
    <lineage>
        <taxon>Bacteria</taxon>
        <taxon>Pseudomonadati</taxon>
        <taxon>Pseudomonadota</taxon>
        <taxon>Alphaproteobacteria</taxon>
        <taxon>Rhodospirillales</taxon>
        <taxon>Rhodospirillaceae</taxon>
        <taxon>Pacificispira</taxon>
    </lineage>
</organism>
<evidence type="ECO:0000313" key="4">
    <source>
        <dbReference type="Proteomes" id="UP000539372"/>
    </source>
</evidence>
<gene>
    <name evidence="3" type="ORF">HH303_14070</name>
</gene>